<dbReference type="HOGENOM" id="CLU_2852254_0_0_1"/>
<dbReference type="AlphaFoldDB" id="T1GNR9"/>
<dbReference type="EMBL" id="CAQQ02069471">
    <property type="status" value="NOT_ANNOTATED_CDS"/>
    <property type="molecule type" value="Genomic_DNA"/>
</dbReference>
<name>T1GNR9_MEGSC</name>
<dbReference type="Proteomes" id="UP000015102">
    <property type="component" value="Unassembled WGS sequence"/>
</dbReference>
<reference evidence="2" key="1">
    <citation type="submission" date="2013-02" db="EMBL/GenBank/DDBJ databases">
        <authorList>
            <person name="Hughes D."/>
        </authorList>
    </citation>
    <scope>NUCLEOTIDE SEQUENCE</scope>
    <source>
        <strain>Durham</strain>
        <strain evidence="2">NC isolate 2 -- Noor lab</strain>
    </source>
</reference>
<organism evidence="1 2">
    <name type="scientific">Megaselia scalaris</name>
    <name type="common">Humpbacked fly</name>
    <name type="synonym">Phora scalaris</name>
    <dbReference type="NCBI Taxonomy" id="36166"/>
    <lineage>
        <taxon>Eukaryota</taxon>
        <taxon>Metazoa</taxon>
        <taxon>Ecdysozoa</taxon>
        <taxon>Arthropoda</taxon>
        <taxon>Hexapoda</taxon>
        <taxon>Insecta</taxon>
        <taxon>Pterygota</taxon>
        <taxon>Neoptera</taxon>
        <taxon>Endopterygota</taxon>
        <taxon>Diptera</taxon>
        <taxon>Brachycera</taxon>
        <taxon>Muscomorpha</taxon>
        <taxon>Platypezoidea</taxon>
        <taxon>Phoridae</taxon>
        <taxon>Megaseliini</taxon>
        <taxon>Megaselia</taxon>
    </lineage>
</organism>
<proteinExistence type="predicted"/>
<accession>T1GNR9</accession>
<dbReference type="EMBL" id="CAQQ02069472">
    <property type="status" value="NOT_ANNOTATED_CDS"/>
    <property type="molecule type" value="Genomic_DNA"/>
</dbReference>
<reference evidence="1" key="2">
    <citation type="submission" date="2015-06" db="UniProtKB">
        <authorList>
            <consortium name="EnsemblMetazoa"/>
        </authorList>
    </citation>
    <scope>IDENTIFICATION</scope>
</reference>
<dbReference type="EnsemblMetazoa" id="MESCA005228-RA">
    <property type="protein sequence ID" value="MESCA005228-PA"/>
    <property type="gene ID" value="MESCA005228"/>
</dbReference>
<protein>
    <submittedName>
        <fullName evidence="1">Uncharacterized protein</fullName>
    </submittedName>
</protein>
<keyword evidence="2" id="KW-1185">Reference proteome</keyword>
<evidence type="ECO:0000313" key="2">
    <source>
        <dbReference type="Proteomes" id="UP000015102"/>
    </source>
</evidence>
<evidence type="ECO:0000313" key="1">
    <source>
        <dbReference type="EnsemblMetazoa" id="MESCA005228-PA"/>
    </source>
</evidence>
<sequence>MVPKRLVACKCTYSAFSFPSIPRSLLPLPRQCILGSKDTMSIRKKSKFVFAPFMPRPLVREKLFL</sequence>